<feature type="transmembrane region" description="Helical" evidence="1">
    <location>
        <begin position="68"/>
        <end position="91"/>
    </location>
</feature>
<dbReference type="OrthoDB" id="1679116at2"/>
<evidence type="ECO:0000313" key="3">
    <source>
        <dbReference type="Proteomes" id="UP000198847"/>
    </source>
</evidence>
<keyword evidence="1" id="KW-0812">Transmembrane</keyword>
<dbReference type="RefSeq" id="WP_091746029.1">
    <property type="nucleotide sequence ID" value="NZ_FODY01000009.1"/>
</dbReference>
<reference evidence="2 3" key="1">
    <citation type="submission" date="2016-10" db="EMBL/GenBank/DDBJ databases">
        <authorList>
            <person name="de Groot N.N."/>
        </authorList>
    </citation>
    <scope>NUCLEOTIDE SEQUENCE [LARGE SCALE GENOMIC DNA]</scope>
    <source>
        <strain evidence="2 3">DSM 13305</strain>
    </source>
</reference>
<keyword evidence="1" id="KW-0472">Membrane</keyword>
<dbReference type="InterPro" id="IPR004699">
    <property type="entry name" value="PTS_IID_sorb"/>
</dbReference>
<dbReference type="STRING" id="112903.SAMN04490178_1094"/>
<accession>A0A1H8UL58</accession>
<dbReference type="NCBIfam" id="TIGR00821">
    <property type="entry name" value="EII-GUT"/>
    <property type="match status" value="1"/>
</dbReference>
<keyword evidence="1" id="KW-1133">Transmembrane helix</keyword>
<dbReference type="PIRSF" id="PIRSF038321">
    <property type="entry name" value="PTS_glc_srb_IIC"/>
    <property type="match status" value="1"/>
</dbReference>
<keyword evidence="3" id="KW-1185">Reference proteome</keyword>
<evidence type="ECO:0000256" key="1">
    <source>
        <dbReference type="SAM" id="Phobius"/>
    </source>
</evidence>
<gene>
    <name evidence="2" type="ORF">SAMN04490178_1094</name>
</gene>
<dbReference type="Proteomes" id="UP000198847">
    <property type="component" value="Unassembled WGS sequence"/>
</dbReference>
<proteinExistence type="predicted"/>
<feature type="transmembrane region" description="Helical" evidence="1">
    <location>
        <begin position="140"/>
        <end position="162"/>
    </location>
</feature>
<dbReference type="GO" id="GO:0009401">
    <property type="term" value="P:phosphoenolpyruvate-dependent sugar phosphotransferase system"/>
    <property type="evidence" value="ECO:0007669"/>
    <property type="project" value="InterPro"/>
</dbReference>
<dbReference type="EMBL" id="FODY01000009">
    <property type="protein sequence ID" value="SEP03348.1"/>
    <property type="molecule type" value="Genomic_DNA"/>
</dbReference>
<name>A0A1H8UL58_9FIRM</name>
<dbReference type="PROSITE" id="PS51107">
    <property type="entry name" value="PTS_EIIC_TYPE_5"/>
    <property type="match status" value="1"/>
</dbReference>
<dbReference type="PANTHER" id="PTHR40399:SF1">
    <property type="entry name" value="PTS SYSTEM GLUCITOL_SORBITOL-SPECIFIC EIIC COMPONENT"/>
    <property type="match status" value="1"/>
</dbReference>
<sequence length="194" mass="21276">MDFLVATGESFIKLINTGGETLVGMITGILPAALIALTIMNTIIALVGQDRIEGLAQRLAGKRILVRYLFLPYLSAFFFSNPTAFLMGRFLPERYKPGYYEAVNCSTMAPLMCFFPHVNPAELYAWLGVADGVMKLGLPIGPLAVSVFFLAMFTTTLKAFVVEKIAHALARKKGLDWDKLEARKLGGAIEEPLL</sequence>
<feature type="transmembrane region" description="Helical" evidence="1">
    <location>
        <begin position="22"/>
        <end position="47"/>
    </location>
</feature>
<dbReference type="PANTHER" id="PTHR40399">
    <property type="entry name" value="PTS SYSTEM GLUCITOL/SORBITOL-SPECIFIC EIIC COMPONENT"/>
    <property type="match status" value="1"/>
</dbReference>
<dbReference type="GO" id="GO:0016020">
    <property type="term" value="C:membrane"/>
    <property type="evidence" value="ECO:0007669"/>
    <property type="project" value="InterPro"/>
</dbReference>
<evidence type="ECO:0000313" key="2">
    <source>
        <dbReference type="EMBL" id="SEP03348.1"/>
    </source>
</evidence>
<protein>
    <submittedName>
        <fullName evidence="2">PTS system, glucitol/sorbitol-specific IIC component</fullName>
    </submittedName>
</protein>
<organism evidence="2 3">
    <name type="scientific">Propionispora vibrioides</name>
    <dbReference type="NCBI Taxonomy" id="112903"/>
    <lineage>
        <taxon>Bacteria</taxon>
        <taxon>Bacillati</taxon>
        <taxon>Bacillota</taxon>
        <taxon>Negativicutes</taxon>
        <taxon>Selenomonadales</taxon>
        <taxon>Sporomusaceae</taxon>
        <taxon>Propionispora</taxon>
    </lineage>
</organism>
<dbReference type="AlphaFoldDB" id="A0A1H8UL58"/>
<dbReference type="Pfam" id="PF03608">
    <property type="entry name" value="EII-GUT"/>
    <property type="match status" value="1"/>
</dbReference>